<dbReference type="InterPro" id="IPR008969">
    <property type="entry name" value="CarboxyPept-like_regulatory"/>
</dbReference>
<reference evidence="2 3" key="1">
    <citation type="submission" date="2020-08" db="EMBL/GenBank/DDBJ databases">
        <title>Genome public.</title>
        <authorList>
            <person name="Liu C."/>
            <person name="Sun Q."/>
        </authorList>
    </citation>
    <scope>NUCLEOTIDE SEQUENCE [LARGE SCALE GENOMIC DNA]</scope>
    <source>
        <strain evidence="2 3">NSJ-56</strain>
    </source>
</reference>
<name>A0ABR7CY77_9BACT</name>
<dbReference type="Pfam" id="PF04773">
    <property type="entry name" value="FecR"/>
    <property type="match status" value="1"/>
</dbReference>
<sequence>MMLKEKSSPWARAKYLYVLPLAVIALTAFARPEISGELNEISAIKVNDFTSILETKAANNPVPEQDSLTTKTTVKTSAKDGVIYITTTSSNDSLVTLTIREDTLSRSSRVLIRDTVIDGGTYIISSRISDESLDTHLFIVEGQEVDQKAFRSLPPQIVKSITILKDKAATSVYGEKGRYGVVNVELVKDFITFSPIYVLSAQDSIITLADGTKVKLSSQTDLVSQEIQPNGREIQLQGESYFSVTKQDERPHFRLRMSEVKVVTSPSIIEASGTILDQDGNPIAGATVSTQGVQTNTDKDGKFLLVTGKNDKLTVTAPGMKKVKIKTAPNLSIHMKKAQ</sequence>
<evidence type="ECO:0000313" key="3">
    <source>
        <dbReference type="Proteomes" id="UP000646484"/>
    </source>
</evidence>
<dbReference type="SUPFAM" id="SSF49464">
    <property type="entry name" value="Carboxypeptidase regulatory domain-like"/>
    <property type="match status" value="1"/>
</dbReference>
<dbReference type="EMBL" id="JACOOH010000002">
    <property type="protein sequence ID" value="MBC5620608.1"/>
    <property type="molecule type" value="Genomic_DNA"/>
</dbReference>
<dbReference type="Gene3D" id="2.60.120.1440">
    <property type="match status" value="1"/>
</dbReference>
<accession>A0ABR7CY77</accession>
<keyword evidence="3" id="KW-1185">Reference proteome</keyword>
<gene>
    <name evidence="2" type="ORF">H8S64_05805</name>
</gene>
<dbReference type="Gene3D" id="2.170.130.10">
    <property type="entry name" value="TonB-dependent receptor, plug domain"/>
    <property type="match status" value="1"/>
</dbReference>
<organism evidence="2 3">
    <name type="scientific">Butyricimonas hominis</name>
    <dbReference type="NCBI Taxonomy" id="2763032"/>
    <lineage>
        <taxon>Bacteria</taxon>
        <taxon>Pseudomonadati</taxon>
        <taxon>Bacteroidota</taxon>
        <taxon>Bacteroidia</taxon>
        <taxon>Bacteroidales</taxon>
        <taxon>Odoribacteraceae</taxon>
        <taxon>Butyricimonas</taxon>
    </lineage>
</organism>
<dbReference type="Proteomes" id="UP000646484">
    <property type="component" value="Unassembled WGS sequence"/>
</dbReference>
<feature type="domain" description="FecR protein" evidence="1">
    <location>
        <begin position="206"/>
        <end position="262"/>
    </location>
</feature>
<dbReference type="Pfam" id="PF13620">
    <property type="entry name" value="CarboxypepD_reg"/>
    <property type="match status" value="1"/>
</dbReference>
<dbReference type="InterPro" id="IPR006860">
    <property type="entry name" value="FecR"/>
</dbReference>
<comment type="caution">
    <text evidence="2">The sequence shown here is derived from an EMBL/GenBank/DDBJ whole genome shotgun (WGS) entry which is preliminary data.</text>
</comment>
<evidence type="ECO:0000259" key="1">
    <source>
        <dbReference type="Pfam" id="PF04773"/>
    </source>
</evidence>
<proteinExistence type="predicted"/>
<protein>
    <submittedName>
        <fullName evidence="2">FecR domain-containing protein</fullName>
    </submittedName>
</protein>
<evidence type="ECO:0000313" key="2">
    <source>
        <dbReference type="EMBL" id="MBC5620608.1"/>
    </source>
</evidence>
<dbReference type="InterPro" id="IPR037066">
    <property type="entry name" value="Plug_dom_sf"/>
</dbReference>